<comment type="caution">
    <text evidence="2">The sequence shown here is derived from an EMBL/GenBank/DDBJ whole genome shotgun (WGS) entry which is preliminary data.</text>
</comment>
<dbReference type="RefSeq" id="WP_189984558.1">
    <property type="nucleotide sequence ID" value="NZ_BNBF01000017.1"/>
</dbReference>
<organism evidence="2 3">
    <name type="scientific">Streptomyces capoamus</name>
    <dbReference type="NCBI Taxonomy" id="68183"/>
    <lineage>
        <taxon>Bacteria</taxon>
        <taxon>Bacillati</taxon>
        <taxon>Actinomycetota</taxon>
        <taxon>Actinomycetes</taxon>
        <taxon>Kitasatosporales</taxon>
        <taxon>Streptomycetaceae</taxon>
        <taxon>Streptomyces</taxon>
    </lineage>
</organism>
<evidence type="ECO:0000256" key="1">
    <source>
        <dbReference type="SAM" id="Phobius"/>
    </source>
</evidence>
<evidence type="ECO:0000313" key="2">
    <source>
        <dbReference type="EMBL" id="GHG61780.1"/>
    </source>
</evidence>
<dbReference type="AlphaFoldDB" id="A0A919EZ60"/>
<keyword evidence="1" id="KW-1133">Transmembrane helix</keyword>
<protein>
    <submittedName>
        <fullName evidence="2">Uncharacterized protein</fullName>
    </submittedName>
</protein>
<evidence type="ECO:0000313" key="3">
    <source>
        <dbReference type="Proteomes" id="UP000619355"/>
    </source>
</evidence>
<accession>A0A919EZ60</accession>
<sequence>MNFRTFTACLAIAGISGIATLAAALVSLLVADPVTARLLWVATAMTVAVGGGSLVASRPGRTEGRR</sequence>
<keyword evidence="1" id="KW-0812">Transmembrane</keyword>
<gene>
    <name evidence="2" type="ORF">GCM10018980_51200</name>
</gene>
<keyword evidence="1" id="KW-0472">Membrane</keyword>
<proteinExistence type="predicted"/>
<dbReference type="EMBL" id="BNBF01000017">
    <property type="protein sequence ID" value="GHG61780.1"/>
    <property type="molecule type" value="Genomic_DNA"/>
</dbReference>
<keyword evidence="3" id="KW-1185">Reference proteome</keyword>
<name>A0A919EZ60_9ACTN</name>
<reference evidence="3" key="1">
    <citation type="journal article" date="2019" name="Int. J. Syst. Evol. Microbiol.">
        <title>The Global Catalogue of Microorganisms (GCM) 10K type strain sequencing project: providing services to taxonomists for standard genome sequencing and annotation.</title>
        <authorList>
            <consortium name="The Broad Institute Genomics Platform"/>
            <consortium name="The Broad Institute Genome Sequencing Center for Infectious Disease"/>
            <person name="Wu L."/>
            <person name="Ma J."/>
        </authorList>
    </citation>
    <scope>NUCLEOTIDE SEQUENCE [LARGE SCALE GENOMIC DNA]</scope>
    <source>
        <strain evidence="3">JCM 4253</strain>
    </source>
</reference>
<feature type="transmembrane region" description="Helical" evidence="1">
    <location>
        <begin position="34"/>
        <end position="56"/>
    </location>
</feature>
<dbReference type="Proteomes" id="UP000619355">
    <property type="component" value="Unassembled WGS sequence"/>
</dbReference>